<protein>
    <submittedName>
        <fullName evidence="1">Uncharacterized protein</fullName>
    </submittedName>
</protein>
<sequence>MFDSKIKQLELLTAQYEKLLALSAAHGAAESVNQEKFLLKRVLDELTWDSLEDTVKQEKRKAAVVLLDKWSYEEGSAGNIAYEKSVVELYERIEALLSELTEDTTFSIRLKALLLIEKSFINEQKEFSKMRHMDYYIWSELFADNQAKIYYPLELAELNATFREMYRNWPKRPYKDIA</sequence>
<dbReference type="AlphaFoldDB" id="A0A939J7S3"/>
<reference evidence="1" key="1">
    <citation type="submission" date="2021-03" db="EMBL/GenBank/DDBJ databases">
        <authorList>
            <person name="Kim M.K."/>
        </authorList>
    </citation>
    <scope>NUCLEOTIDE SEQUENCE</scope>
    <source>
        <strain evidence="1">BT186</strain>
    </source>
</reference>
<gene>
    <name evidence="1" type="ORF">J0X19_03625</name>
</gene>
<evidence type="ECO:0000313" key="2">
    <source>
        <dbReference type="Proteomes" id="UP000664144"/>
    </source>
</evidence>
<comment type="caution">
    <text evidence="1">The sequence shown here is derived from an EMBL/GenBank/DDBJ whole genome shotgun (WGS) entry which is preliminary data.</text>
</comment>
<name>A0A939J7S3_9BACT</name>
<proteinExistence type="predicted"/>
<organism evidence="1 2">
    <name type="scientific">Hymenobacter telluris</name>
    <dbReference type="NCBI Taxonomy" id="2816474"/>
    <lineage>
        <taxon>Bacteria</taxon>
        <taxon>Pseudomonadati</taxon>
        <taxon>Bacteroidota</taxon>
        <taxon>Cytophagia</taxon>
        <taxon>Cytophagales</taxon>
        <taxon>Hymenobacteraceae</taxon>
        <taxon>Hymenobacter</taxon>
    </lineage>
</organism>
<dbReference type="EMBL" id="JAFLQZ010000002">
    <property type="protein sequence ID" value="MBO0357024.1"/>
    <property type="molecule type" value="Genomic_DNA"/>
</dbReference>
<accession>A0A939J7S3</accession>
<keyword evidence="2" id="KW-1185">Reference proteome</keyword>
<dbReference type="RefSeq" id="WP_206981241.1">
    <property type="nucleotide sequence ID" value="NZ_JAFLQZ010000002.1"/>
</dbReference>
<dbReference type="Proteomes" id="UP000664144">
    <property type="component" value="Unassembled WGS sequence"/>
</dbReference>
<evidence type="ECO:0000313" key="1">
    <source>
        <dbReference type="EMBL" id="MBO0357024.1"/>
    </source>
</evidence>